<dbReference type="CDD" id="cd00657">
    <property type="entry name" value="Ferritin_like"/>
    <property type="match status" value="1"/>
</dbReference>
<keyword evidence="2" id="KW-1185">Reference proteome</keyword>
<dbReference type="SUPFAM" id="SSF47240">
    <property type="entry name" value="Ferritin-like"/>
    <property type="match status" value="1"/>
</dbReference>
<reference evidence="1" key="1">
    <citation type="submission" date="2020-08" db="EMBL/GenBank/DDBJ databases">
        <title>Lewinella bacteria from marine environments.</title>
        <authorList>
            <person name="Zhong Y."/>
        </authorList>
    </citation>
    <scope>NUCLEOTIDE SEQUENCE</scope>
    <source>
        <strain evidence="1">KCTC 42187</strain>
    </source>
</reference>
<dbReference type="Proteomes" id="UP000650081">
    <property type="component" value="Unassembled WGS sequence"/>
</dbReference>
<gene>
    <name evidence="1" type="ORF">H9S92_17125</name>
</gene>
<dbReference type="AlphaFoldDB" id="A0A923TA85"/>
<dbReference type="InterPro" id="IPR009078">
    <property type="entry name" value="Ferritin-like_SF"/>
</dbReference>
<dbReference type="Gene3D" id="1.20.1260.10">
    <property type="match status" value="1"/>
</dbReference>
<dbReference type="RefSeq" id="WP_187467909.1">
    <property type="nucleotide sequence ID" value="NZ_JACSIT010000141.1"/>
</dbReference>
<evidence type="ECO:0000313" key="2">
    <source>
        <dbReference type="Proteomes" id="UP000650081"/>
    </source>
</evidence>
<dbReference type="EMBL" id="JACSIT010000141">
    <property type="protein sequence ID" value="MBC6995893.1"/>
    <property type="molecule type" value="Genomic_DNA"/>
</dbReference>
<comment type="caution">
    <text evidence="1">The sequence shown here is derived from an EMBL/GenBank/DDBJ whole genome shotgun (WGS) entry which is preliminary data.</text>
</comment>
<sequence length="236" mass="24962">MNYSFFKVKNDREVVRSRRVFLRKSGLGLAAAGLLIAGCADDDMTGLNGDDAVDLGSGDFGVLNYAYALEQLEAAFYAQVLQGSYYASANAEERQIMEDLEAHERAHREFFAAAIATVGTPIPALEVDFSSIDFGSRSSVLSTAQAFEDLGVSAYNGAGRLLQNADYLLVAGKIVSVEARHAAAIRSINAPSDPTAFASDMIIDANGLDLARTPAEVLSIASAFIATPINASNLPG</sequence>
<evidence type="ECO:0000313" key="1">
    <source>
        <dbReference type="EMBL" id="MBC6995893.1"/>
    </source>
</evidence>
<dbReference type="Pfam" id="PF13668">
    <property type="entry name" value="Ferritin_2"/>
    <property type="match status" value="1"/>
</dbReference>
<accession>A0A923TA85</accession>
<name>A0A923TA85_9BACT</name>
<dbReference type="InterPro" id="IPR012347">
    <property type="entry name" value="Ferritin-like"/>
</dbReference>
<protein>
    <submittedName>
        <fullName evidence="1">Ferritin-like domain-containing protein</fullName>
    </submittedName>
</protein>
<organism evidence="1 2">
    <name type="scientific">Neolewinella lacunae</name>
    <dbReference type="NCBI Taxonomy" id="1517758"/>
    <lineage>
        <taxon>Bacteria</taxon>
        <taxon>Pseudomonadati</taxon>
        <taxon>Bacteroidota</taxon>
        <taxon>Saprospiria</taxon>
        <taxon>Saprospirales</taxon>
        <taxon>Lewinellaceae</taxon>
        <taxon>Neolewinella</taxon>
    </lineage>
</organism>
<proteinExistence type="predicted"/>